<gene>
    <name evidence="2" type="ORF">SOCE26_002340</name>
</gene>
<dbReference type="AlphaFoldDB" id="A0A2L0EHT6"/>
<dbReference type="EMBL" id="CP012673">
    <property type="protein sequence ID" value="AUX38854.1"/>
    <property type="molecule type" value="Genomic_DNA"/>
</dbReference>
<reference evidence="2 3" key="1">
    <citation type="submission" date="2015-09" db="EMBL/GenBank/DDBJ databases">
        <title>Sorangium comparison.</title>
        <authorList>
            <person name="Zaburannyi N."/>
            <person name="Bunk B."/>
            <person name="Overmann J."/>
            <person name="Mueller R."/>
        </authorList>
    </citation>
    <scope>NUCLEOTIDE SEQUENCE [LARGE SCALE GENOMIC DNA]</scope>
    <source>
        <strain evidence="2 3">So ce26</strain>
    </source>
</reference>
<dbReference type="Proteomes" id="UP000238348">
    <property type="component" value="Chromosome"/>
</dbReference>
<evidence type="ECO:0000313" key="3">
    <source>
        <dbReference type="Proteomes" id="UP000238348"/>
    </source>
</evidence>
<organism evidence="2 3">
    <name type="scientific">Sorangium cellulosum</name>
    <name type="common">Polyangium cellulosum</name>
    <dbReference type="NCBI Taxonomy" id="56"/>
    <lineage>
        <taxon>Bacteria</taxon>
        <taxon>Pseudomonadati</taxon>
        <taxon>Myxococcota</taxon>
        <taxon>Polyangia</taxon>
        <taxon>Polyangiales</taxon>
        <taxon>Polyangiaceae</taxon>
        <taxon>Sorangium</taxon>
    </lineage>
</organism>
<proteinExistence type="predicted"/>
<evidence type="ECO:0000313" key="2">
    <source>
        <dbReference type="EMBL" id="AUX38854.1"/>
    </source>
</evidence>
<evidence type="ECO:0000256" key="1">
    <source>
        <dbReference type="SAM" id="MobiDB-lite"/>
    </source>
</evidence>
<name>A0A2L0EHT6_SORCE</name>
<sequence length="111" mass="11154">MLASAASSEARVREKDLSTSSNGGRRGAPLREEVSAHPAARVRAREPLPGGLGRASPVPAGARVSGAPPEGTGLGCASRAAPPCSQGGLVQAVARKSMKARTRGASWRADG</sequence>
<feature type="region of interest" description="Disordered" evidence="1">
    <location>
        <begin position="1"/>
        <end position="85"/>
    </location>
</feature>
<protein>
    <submittedName>
        <fullName evidence="2">Uncharacterized protein</fullName>
    </submittedName>
</protein>
<accession>A0A2L0EHT6</accession>